<gene>
    <name evidence="1" type="ORF">Taro_009695</name>
</gene>
<keyword evidence="2" id="KW-1185">Reference proteome</keyword>
<reference evidence="1" key="1">
    <citation type="submission" date="2017-07" db="EMBL/GenBank/DDBJ databases">
        <title>Taro Niue Genome Assembly and Annotation.</title>
        <authorList>
            <person name="Atibalentja N."/>
            <person name="Keating K."/>
            <person name="Fields C.J."/>
        </authorList>
    </citation>
    <scope>NUCLEOTIDE SEQUENCE</scope>
    <source>
        <strain evidence="1">Niue_2</strain>
        <tissue evidence="1">Leaf</tissue>
    </source>
</reference>
<evidence type="ECO:0000313" key="2">
    <source>
        <dbReference type="Proteomes" id="UP000652761"/>
    </source>
</evidence>
<proteinExistence type="predicted"/>
<accession>A0A843U159</accession>
<dbReference type="EMBL" id="NMUH01000342">
    <property type="protein sequence ID" value="MQL77281.1"/>
    <property type="molecule type" value="Genomic_DNA"/>
</dbReference>
<organism evidence="1 2">
    <name type="scientific">Colocasia esculenta</name>
    <name type="common">Wild taro</name>
    <name type="synonym">Arum esculentum</name>
    <dbReference type="NCBI Taxonomy" id="4460"/>
    <lineage>
        <taxon>Eukaryota</taxon>
        <taxon>Viridiplantae</taxon>
        <taxon>Streptophyta</taxon>
        <taxon>Embryophyta</taxon>
        <taxon>Tracheophyta</taxon>
        <taxon>Spermatophyta</taxon>
        <taxon>Magnoliopsida</taxon>
        <taxon>Liliopsida</taxon>
        <taxon>Araceae</taxon>
        <taxon>Aroideae</taxon>
        <taxon>Colocasieae</taxon>
        <taxon>Colocasia</taxon>
    </lineage>
</organism>
<protein>
    <submittedName>
        <fullName evidence="1">Uncharacterized protein</fullName>
    </submittedName>
</protein>
<comment type="caution">
    <text evidence="1">The sequence shown here is derived from an EMBL/GenBank/DDBJ whole genome shotgun (WGS) entry which is preliminary data.</text>
</comment>
<sequence>MKYPSSMESPSIGQGLTLFSLSTHTCLSRGTSLVHSSLGLSLGLSLGSSLGLEESGPSQPRIHKEKGYSVDEGLGVYLLDFDEEDERGDLGSEEEDPVSSYVDGTKRLCVEPSCSRVFGVIVLRRQTVSTFTALISCLAVL</sequence>
<dbReference type="Proteomes" id="UP000652761">
    <property type="component" value="Unassembled WGS sequence"/>
</dbReference>
<name>A0A843U159_COLES</name>
<dbReference type="AlphaFoldDB" id="A0A843U159"/>
<evidence type="ECO:0000313" key="1">
    <source>
        <dbReference type="EMBL" id="MQL77281.1"/>
    </source>
</evidence>